<keyword evidence="3" id="KW-1185">Reference proteome</keyword>
<protein>
    <submittedName>
        <fullName evidence="2">Uncharacterized protein</fullName>
    </submittedName>
</protein>
<dbReference type="PANTHER" id="PTHR36771:SF2">
    <property type="entry name" value="POTASSIUM TRANSPORTER"/>
    <property type="match status" value="1"/>
</dbReference>
<dbReference type="Proteomes" id="UP000247498">
    <property type="component" value="Unassembled WGS sequence"/>
</dbReference>
<name>A0A2V0NW11_9CHLO</name>
<gene>
    <name evidence="2" type="ORF">Rsub_02913</name>
</gene>
<evidence type="ECO:0000256" key="1">
    <source>
        <dbReference type="SAM" id="Phobius"/>
    </source>
</evidence>
<evidence type="ECO:0000313" key="2">
    <source>
        <dbReference type="EMBL" id="GBF89743.1"/>
    </source>
</evidence>
<dbReference type="AlphaFoldDB" id="A0A2V0NW11"/>
<keyword evidence="1" id="KW-0472">Membrane</keyword>
<dbReference type="EMBL" id="BDRX01000012">
    <property type="protein sequence ID" value="GBF89743.1"/>
    <property type="molecule type" value="Genomic_DNA"/>
</dbReference>
<dbReference type="OrthoDB" id="5845at2759"/>
<reference evidence="2 3" key="1">
    <citation type="journal article" date="2018" name="Sci. Rep.">
        <title>Raphidocelis subcapitata (=Pseudokirchneriella subcapitata) provides an insight into genome evolution and environmental adaptations in the Sphaeropleales.</title>
        <authorList>
            <person name="Suzuki S."/>
            <person name="Yamaguchi H."/>
            <person name="Nakajima N."/>
            <person name="Kawachi M."/>
        </authorList>
    </citation>
    <scope>NUCLEOTIDE SEQUENCE [LARGE SCALE GENOMIC DNA]</scope>
    <source>
        <strain evidence="2 3">NIES-35</strain>
    </source>
</reference>
<dbReference type="InParanoid" id="A0A2V0NW11"/>
<comment type="caution">
    <text evidence="2">The sequence shown here is derived from an EMBL/GenBank/DDBJ whole genome shotgun (WGS) entry which is preliminary data.</text>
</comment>
<dbReference type="PANTHER" id="PTHR36771">
    <property type="entry name" value="POTASSIUM TRANSPORTER"/>
    <property type="match status" value="1"/>
</dbReference>
<accession>A0A2V0NW11</accession>
<feature type="transmembrane region" description="Helical" evidence="1">
    <location>
        <begin position="131"/>
        <end position="151"/>
    </location>
</feature>
<keyword evidence="1" id="KW-0812">Transmembrane</keyword>
<keyword evidence="1" id="KW-1133">Transmembrane helix</keyword>
<proteinExistence type="predicted"/>
<organism evidence="2 3">
    <name type="scientific">Raphidocelis subcapitata</name>
    <dbReference type="NCBI Taxonomy" id="307507"/>
    <lineage>
        <taxon>Eukaryota</taxon>
        <taxon>Viridiplantae</taxon>
        <taxon>Chlorophyta</taxon>
        <taxon>core chlorophytes</taxon>
        <taxon>Chlorophyceae</taxon>
        <taxon>CS clade</taxon>
        <taxon>Sphaeropleales</taxon>
        <taxon>Selenastraceae</taxon>
        <taxon>Raphidocelis</taxon>
    </lineage>
</organism>
<sequence length="154" mass="16995">MQSQLASKPAARSCGLGRRSAVRVNAFFKKSATAVVEKETKVPKKGQQKDSVLSAFDFSQTRSKRDADLLWEAKYGERGADGKMSREQYAALRRKIGGTAKDYWKDWVEEEQVKNIKAYYKPEEASGTVPFLPFLIAVVLAMLGATAAVVAQTS</sequence>
<evidence type="ECO:0000313" key="3">
    <source>
        <dbReference type="Proteomes" id="UP000247498"/>
    </source>
</evidence>
<dbReference type="STRING" id="307507.A0A2V0NW11"/>